<protein>
    <submittedName>
        <fullName evidence="7">Transcriptional regulator, TetR family</fullName>
    </submittedName>
</protein>
<dbReference type="Proteomes" id="UP000182573">
    <property type="component" value="Unassembled WGS sequence"/>
</dbReference>
<evidence type="ECO:0000313" key="8">
    <source>
        <dbReference type="Proteomes" id="UP000182573"/>
    </source>
</evidence>
<reference evidence="7 8" key="1">
    <citation type="submission" date="2016-10" db="EMBL/GenBank/DDBJ databases">
        <authorList>
            <person name="de Groot N.N."/>
        </authorList>
    </citation>
    <scope>NUCLEOTIDE SEQUENCE [LARGE SCALE GENOMIC DNA]</scope>
    <source>
        <strain evidence="7 8">DSM 3756</strain>
    </source>
</reference>
<dbReference type="Pfam" id="PF13977">
    <property type="entry name" value="TetR_C_6"/>
    <property type="match status" value="1"/>
</dbReference>
<dbReference type="Pfam" id="PF00440">
    <property type="entry name" value="TetR_N"/>
    <property type="match status" value="1"/>
</dbReference>
<evidence type="ECO:0000256" key="1">
    <source>
        <dbReference type="ARBA" id="ARBA00022491"/>
    </source>
</evidence>
<keyword evidence="2" id="KW-0805">Transcription regulation</keyword>
<evidence type="ECO:0000313" key="7">
    <source>
        <dbReference type="EMBL" id="SDX06208.1"/>
    </source>
</evidence>
<dbReference type="InterPro" id="IPR036271">
    <property type="entry name" value="Tet_transcr_reg_TetR-rel_C_sf"/>
</dbReference>
<keyword evidence="1" id="KW-0678">Repressor</keyword>
<feature type="domain" description="HTH tetR-type" evidence="6">
    <location>
        <begin position="44"/>
        <end position="104"/>
    </location>
</feature>
<dbReference type="InterPro" id="IPR039538">
    <property type="entry name" value="BetI_C"/>
</dbReference>
<evidence type="ECO:0000256" key="3">
    <source>
        <dbReference type="ARBA" id="ARBA00023125"/>
    </source>
</evidence>
<evidence type="ECO:0000259" key="6">
    <source>
        <dbReference type="PROSITE" id="PS50977"/>
    </source>
</evidence>
<evidence type="ECO:0000256" key="4">
    <source>
        <dbReference type="ARBA" id="ARBA00023163"/>
    </source>
</evidence>
<organism evidence="7 8">
    <name type="scientific">Haloarcula vallismortis</name>
    <name type="common">Halobacterium vallismortis</name>
    <dbReference type="NCBI Taxonomy" id="28442"/>
    <lineage>
        <taxon>Archaea</taxon>
        <taxon>Methanobacteriati</taxon>
        <taxon>Methanobacteriota</taxon>
        <taxon>Stenosarchaea group</taxon>
        <taxon>Halobacteria</taxon>
        <taxon>Halobacteriales</taxon>
        <taxon>Haloarculaceae</taxon>
        <taxon>Haloarcula</taxon>
    </lineage>
</organism>
<proteinExistence type="predicted"/>
<sequence length="233" mass="26093">MMSKLNGLVRIAPVQSSKKPHCAVGQSTIRRPTVCMTRDSDGLSATEEEIMHATHRALVNSGYAELSISLISDELDKAKSTIYHYYDSKDALLLRFLRFTVNRFEETINTSIGDHPKEDLNHIITTLLPCDLTEEKRQLHSILVTLSPQALEQEVFREQFTEIDARLSTIIEKTVRRGIDANVFRAADPAHVAEYILATIKGTMYSRLTTNREAATVAAKSSLSSYIDSHLIS</sequence>
<gene>
    <name evidence="7" type="ORF">SAMN05443574_11329</name>
</gene>
<evidence type="ECO:0000256" key="2">
    <source>
        <dbReference type="ARBA" id="ARBA00023015"/>
    </source>
</evidence>
<dbReference type="InterPro" id="IPR009057">
    <property type="entry name" value="Homeodomain-like_sf"/>
</dbReference>
<evidence type="ECO:0000256" key="5">
    <source>
        <dbReference type="PROSITE-ProRule" id="PRU00335"/>
    </source>
</evidence>
<dbReference type="Gene3D" id="1.10.357.10">
    <property type="entry name" value="Tetracycline Repressor, domain 2"/>
    <property type="match status" value="1"/>
</dbReference>
<keyword evidence="3 5" id="KW-0238">DNA-binding</keyword>
<dbReference type="SUPFAM" id="SSF46689">
    <property type="entry name" value="Homeodomain-like"/>
    <property type="match status" value="1"/>
</dbReference>
<name>A0A1H2YN35_HALVA</name>
<feature type="DNA-binding region" description="H-T-H motif" evidence="5">
    <location>
        <begin position="67"/>
        <end position="86"/>
    </location>
</feature>
<dbReference type="EMBL" id="FNOF01000013">
    <property type="protein sequence ID" value="SDX06208.1"/>
    <property type="molecule type" value="Genomic_DNA"/>
</dbReference>
<accession>A0A1H2YN35</accession>
<dbReference type="STRING" id="28442.SAMN05443574_11329"/>
<dbReference type="InterPro" id="IPR001647">
    <property type="entry name" value="HTH_TetR"/>
</dbReference>
<dbReference type="PROSITE" id="PS50977">
    <property type="entry name" value="HTH_TETR_2"/>
    <property type="match status" value="1"/>
</dbReference>
<dbReference type="PANTHER" id="PTHR47506">
    <property type="entry name" value="TRANSCRIPTIONAL REGULATORY PROTEIN"/>
    <property type="match status" value="1"/>
</dbReference>
<dbReference type="SUPFAM" id="SSF48498">
    <property type="entry name" value="Tetracyclin repressor-like, C-terminal domain"/>
    <property type="match status" value="1"/>
</dbReference>
<dbReference type="AlphaFoldDB" id="A0A1H2YN35"/>
<keyword evidence="4" id="KW-0804">Transcription</keyword>
<dbReference type="PANTHER" id="PTHR47506:SF6">
    <property type="entry name" value="HTH-TYPE TRANSCRIPTIONAL REPRESSOR NEMR"/>
    <property type="match status" value="1"/>
</dbReference>
<dbReference type="GO" id="GO:0003677">
    <property type="term" value="F:DNA binding"/>
    <property type="evidence" value="ECO:0007669"/>
    <property type="project" value="UniProtKB-UniRule"/>
</dbReference>